<protein>
    <recommendedName>
        <fullName evidence="3">Protein required for attachment to host cells</fullName>
    </recommendedName>
</protein>
<reference evidence="1 2" key="1">
    <citation type="submission" date="2019-08" db="EMBL/GenBank/DDBJ databases">
        <authorList>
            <person name="Guy L."/>
        </authorList>
    </citation>
    <scope>NUCLEOTIDE SEQUENCE [LARGE SCALE GENOMIC DNA]</scope>
    <source>
        <strain evidence="1 2">SGT-108</strain>
    </source>
</reference>
<evidence type="ECO:0008006" key="3">
    <source>
        <dbReference type="Google" id="ProtNLM"/>
    </source>
</evidence>
<dbReference type="KEGG" id="asip:AQUSIP_13440"/>
<evidence type="ECO:0000313" key="2">
    <source>
        <dbReference type="Proteomes" id="UP000324194"/>
    </source>
</evidence>
<evidence type="ECO:0000313" key="1">
    <source>
        <dbReference type="EMBL" id="VVC76042.1"/>
    </source>
</evidence>
<dbReference type="InterPro" id="IPR019291">
    <property type="entry name" value="Host_attachment_protein"/>
</dbReference>
<dbReference type="OrthoDB" id="329419at2"/>
<gene>
    <name evidence="1" type="ORF">AQUSIP_13440</name>
</gene>
<dbReference type="RefSeq" id="WP_148339295.1">
    <property type="nucleotide sequence ID" value="NZ_LR699119.1"/>
</dbReference>
<sequence length="148" mass="16854">MGNTVTWLLIADASKARLYSMHKARFLLDKHSKNLNLIGQFTHDASRMKGIDLVSDRMGTFGNGSFEETTLPKVHEAEQFALELLGHLKSARVENSYRDIIIVAPPSFMGLLHKHMPHEVDKLVVKRIEKDYTQYNGEELAQNLINHL</sequence>
<dbReference type="Proteomes" id="UP000324194">
    <property type="component" value="Chromosome 1"/>
</dbReference>
<dbReference type="Pfam" id="PF10116">
    <property type="entry name" value="Host_attach"/>
    <property type="match status" value="1"/>
</dbReference>
<accession>A0A5E4PI10</accession>
<dbReference type="EMBL" id="LR699119">
    <property type="protein sequence ID" value="VVC76042.1"/>
    <property type="molecule type" value="Genomic_DNA"/>
</dbReference>
<proteinExistence type="predicted"/>
<keyword evidence="2" id="KW-1185">Reference proteome</keyword>
<name>A0A5E4PI10_9COXI</name>
<dbReference type="AlphaFoldDB" id="A0A5E4PI10"/>
<organism evidence="1 2">
    <name type="scientific">Aquicella siphonis</name>
    <dbReference type="NCBI Taxonomy" id="254247"/>
    <lineage>
        <taxon>Bacteria</taxon>
        <taxon>Pseudomonadati</taxon>
        <taxon>Pseudomonadota</taxon>
        <taxon>Gammaproteobacteria</taxon>
        <taxon>Legionellales</taxon>
        <taxon>Coxiellaceae</taxon>
        <taxon>Aquicella</taxon>
    </lineage>
</organism>